<feature type="compositionally biased region" description="Polar residues" evidence="13">
    <location>
        <begin position="105"/>
        <end position="122"/>
    </location>
</feature>
<keyword evidence="7" id="KW-0539">Nucleus</keyword>
<evidence type="ECO:0000256" key="2">
    <source>
        <dbReference type="ARBA" id="ARBA00022553"/>
    </source>
</evidence>
<evidence type="ECO:0000256" key="13">
    <source>
        <dbReference type="SAM" id="MobiDB-lite"/>
    </source>
</evidence>
<keyword evidence="8" id="KW-0131">Cell cycle</keyword>
<accession>A0A6P8PE29</accession>
<dbReference type="FunFam" id="2.10.50.40:FF:000001">
    <property type="entry name" value="Protein DBF4 homolog A"/>
    <property type="match status" value="1"/>
</dbReference>
<evidence type="ECO:0000256" key="12">
    <source>
        <dbReference type="PROSITE-ProRule" id="PRU00600"/>
    </source>
</evidence>
<name>A0A6P8PE29_GEOSA</name>
<proteinExistence type="predicted"/>
<dbReference type="PROSITE" id="PS50172">
    <property type="entry name" value="BRCT"/>
    <property type="match status" value="1"/>
</dbReference>
<evidence type="ECO:0000259" key="15">
    <source>
        <dbReference type="PROSITE" id="PS51265"/>
    </source>
</evidence>
<evidence type="ECO:0000256" key="4">
    <source>
        <dbReference type="ARBA" id="ARBA00022737"/>
    </source>
</evidence>
<dbReference type="InterPro" id="IPR006572">
    <property type="entry name" value="Znf_DBF"/>
</dbReference>
<evidence type="ECO:0000259" key="14">
    <source>
        <dbReference type="PROSITE" id="PS50172"/>
    </source>
</evidence>
<evidence type="ECO:0000256" key="1">
    <source>
        <dbReference type="ARBA" id="ARBA00004123"/>
    </source>
</evidence>
<feature type="region of interest" description="Disordered" evidence="13">
    <location>
        <begin position="105"/>
        <end position="133"/>
    </location>
</feature>
<keyword evidence="16" id="KW-1185">Reference proteome</keyword>
<gene>
    <name evidence="17 18 19" type="primary">DBF4</name>
</gene>
<evidence type="ECO:0000256" key="6">
    <source>
        <dbReference type="ARBA" id="ARBA00022833"/>
    </source>
</evidence>
<evidence type="ECO:0000313" key="17">
    <source>
        <dbReference type="RefSeq" id="XP_033787117.1"/>
    </source>
</evidence>
<dbReference type="OrthoDB" id="21380at2759"/>
<dbReference type="KEGG" id="gsh:117354195"/>
<dbReference type="InterPro" id="IPR038545">
    <property type="entry name" value="Znf_DBF_sf"/>
</dbReference>
<comment type="subunit">
    <text evidence="10">Forms a complex with CDC7. Note that CDC7 forms distinct complex either with DBF4A or DBF4B. Such complexes are stable upon replication stress. Interacts with MEN1, MCM2, ORC2, ORC4 and ORC6. Interacts (via IBM motifs) with PSIP1 (via IBD domain); phosphorylation increases its affinity for PSIP1.</text>
</comment>
<evidence type="ECO:0000313" key="19">
    <source>
        <dbReference type="RefSeq" id="XP_033787119.1"/>
    </source>
</evidence>
<feature type="region of interest" description="Disordered" evidence="13">
    <location>
        <begin position="258"/>
        <end position="278"/>
    </location>
</feature>
<dbReference type="GO" id="GO:0010571">
    <property type="term" value="P:positive regulation of nuclear cell cycle DNA replication"/>
    <property type="evidence" value="ECO:0007669"/>
    <property type="project" value="TreeGrafter"/>
</dbReference>
<feature type="domain" description="DBF4-type" evidence="15">
    <location>
        <begin position="287"/>
        <end position="335"/>
    </location>
</feature>
<evidence type="ECO:0000313" key="18">
    <source>
        <dbReference type="RefSeq" id="XP_033787118.1"/>
    </source>
</evidence>
<evidence type="ECO:0000256" key="3">
    <source>
        <dbReference type="ARBA" id="ARBA00022723"/>
    </source>
</evidence>
<dbReference type="RefSeq" id="XP_033787119.1">
    <property type="nucleotide sequence ID" value="XM_033931228.1"/>
</dbReference>
<dbReference type="RefSeq" id="XP_033787117.1">
    <property type="nucleotide sequence ID" value="XM_033931226.1"/>
</dbReference>
<dbReference type="GO" id="GO:0031431">
    <property type="term" value="C:Dbf4-dependent protein kinase complex"/>
    <property type="evidence" value="ECO:0007669"/>
    <property type="project" value="TreeGrafter"/>
</dbReference>
<dbReference type="GO" id="GO:0003676">
    <property type="term" value="F:nucleic acid binding"/>
    <property type="evidence" value="ECO:0007669"/>
    <property type="project" value="InterPro"/>
</dbReference>
<keyword evidence="6" id="KW-0862">Zinc</keyword>
<evidence type="ECO:0000313" key="16">
    <source>
        <dbReference type="Proteomes" id="UP000515159"/>
    </source>
</evidence>
<keyword evidence="2" id="KW-0597">Phosphoprotein</keyword>
<reference evidence="17 18" key="1">
    <citation type="submission" date="2025-04" db="UniProtKB">
        <authorList>
            <consortium name="RefSeq"/>
        </authorList>
    </citation>
    <scope>IDENTIFICATION</scope>
</reference>
<dbReference type="Gene3D" id="6.10.250.3410">
    <property type="entry name" value="DBF zinc finger"/>
    <property type="match status" value="1"/>
</dbReference>
<dbReference type="PROSITE" id="PS51265">
    <property type="entry name" value="ZF_DBF4"/>
    <property type="match status" value="1"/>
</dbReference>
<dbReference type="Pfam" id="PF07535">
    <property type="entry name" value="zf-DBF"/>
    <property type="match status" value="1"/>
</dbReference>
<dbReference type="Proteomes" id="UP000515159">
    <property type="component" value="Chromosome 2"/>
</dbReference>
<keyword evidence="3" id="KW-0479">Metal-binding</keyword>
<dbReference type="SMART" id="SM00586">
    <property type="entry name" value="ZnF_DBF"/>
    <property type="match status" value="1"/>
</dbReference>
<comment type="subunit">
    <text evidence="11">Forms a complex with cdc7.</text>
</comment>
<comment type="subcellular location">
    <subcellularLocation>
        <location evidence="1">Nucleus</location>
    </subcellularLocation>
</comment>
<evidence type="ECO:0000256" key="9">
    <source>
        <dbReference type="ARBA" id="ARBA00040397"/>
    </source>
</evidence>
<evidence type="ECO:0000256" key="8">
    <source>
        <dbReference type="ARBA" id="ARBA00023306"/>
    </source>
</evidence>
<dbReference type="CTD" id="10926"/>
<dbReference type="InterPro" id="IPR051590">
    <property type="entry name" value="Replication_Regulatory_Kinase"/>
</dbReference>
<dbReference type="GO" id="GO:1901987">
    <property type="term" value="P:regulation of cell cycle phase transition"/>
    <property type="evidence" value="ECO:0007669"/>
    <property type="project" value="TreeGrafter"/>
</dbReference>
<evidence type="ECO:0000256" key="10">
    <source>
        <dbReference type="ARBA" id="ARBA00061819"/>
    </source>
</evidence>
<dbReference type="GeneID" id="117354195"/>
<dbReference type="FunFam" id="6.10.250.3410:FF:000001">
    <property type="entry name" value="Protein DBF4 homolog A"/>
    <property type="match status" value="1"/>
</dbReference>
<dbReference type="AlphaFoldDB" id="A0A6P8PE29"/>
<evidence type="ECO:0000256" key="7">
    <source>
        <dbReference type="ARBA" id="ARBA00023242"/>
    </source>
</evidence>
<dbReference type="Gene3D" id="2.10.50.40">
    <property type="match status" value="1"/>
</dbReference>
<sequence>MKSSCSNLDTKTQLNCNIESNAGKKRSYLKTGKKAAEKSAKTNFKTFIGKVFYLDLPSNAVSENLERDIKDLGGTIEGFLSKDISYLISNKKEAKYAQSLRKLSPVSSPESIQNNKNDSSHLNSRRDSYEGSSYKKSTEAKCISRGKSLVEKVIKEQEIIQSNSVLSNALNWGVKIVHIDDIRYYIEQKKEQLLNSVKDTRQGYSTQKSKSGRLKKPFIKIEDRSRHYRPFYLQLYSFPVLNYPVSKPCSPFDMIKKISGGPRQSKPRNKINNKHGSEGQIQLNVKEKKRRGYCECCLKKYEDLQNHLASEQHKNFAESSQYQVIDSIIATFVYDFVECGQDTSKQKSYNTVKNHKPAATVIVGPCCTSPRLPTLLRKIKCSIGATVPIVIEKNGKLEEQLKKAKMFQCWYFCKNKLSEVTQKINSNTQSTEGLASSLQNSASIPYPVCLRHSLTSYTSELMNKLENNTDGFYTATVNETSTVSNALILPSHKYNKECTEMIPTVSVYSNDSILKGEINVNAIGLGFQDLQAEIQSCHSRTNAQNSFSGSERIAPHLETASLKKRKSDGLFPYSAKYLKTSNYNSTLGKISFACDTNNSLQKEHCSIHENGQQLHHPVTENQNSTSVDNSTDSCPSVKLHRKVKLALRRSRRESQKQNMTFCSNQNDDLFVEQESKQILQLPNKTLFELFQTSESTSDFEGFISSCEQKSPNSEEYCWEEQPSTSYLWSLFAHTSDVSSFLGF</sequence>
<dbReference type="PANTHER" id="PTHR15375">
    <property type="entry name" value="ACTIVATOR OF S-PHASE KINASE-RELATED"/>
    <property type="match status" value="1"/>
</dbReference>
<dbReference type="InterPro" id="IPR001357">
    <property type="entry name" value="BRCT_dom"/>
</dbReference>
<protein>
    <recommendedName>
        <fullName evidence="9">Protein DBF4 homolog A</fullName>
    </recommendedName>
</protein>
<dbReference type="RefSeq" id="XP_033787118.1">
    <property type="nucleotide sequence ID" value="XM_033931227.1"/>
</dbReference>
<evidence type="ECO:0000256" key="5">
    <source>
        <dbReference type="ARBA" id="ARBA00022771"/>
    </source>
</evidence>
<organism evidence="16 17">
    <name type="scientific">Geotrypetes seraphini</name>
    <name type="common">Gaboon caecilian</name>
    <name type="synonym">Caecilia seraphini</name>
    <dbReference type="NCBI Taxonomy" id="260995"/>
    <lineage>
        <taxon>Eukaryota</taxon>
        <taxon>Metazoa</taxon>
        <taxon>Chordata</taxon>
        <taxon>Craniata</taxon>
        <taxon>Vertebrata</taxon>
        <taxon>Euteleostomi</taxon>
        <taxon>Amphibia</taxon>
        <taxon>Gymnophiona</taxon>
        <taxon>Geotrypetes</taxon>
    </lineage>
</organism>
<dbReference type="GO" id="GO:0008270">
    <property type="term" value="F:zinc ion binding"/>
    <property type="evidence" value="ECO:0007669"/>
    <property type="project" value="UniProtKB-KW"/>
</dbReference>
<feature type="domain" description="BRCT" evidence="14">
    <location>
        <begin position="42"/>
        <end position="110"/>
    </location>
</feature>
<dbReference type="PANTHER" id="PTHR15375:SF22">
    <property type="entry name" value="PROTEIN DBF4 HOMOLOG A"/>
    <property type="match status" value="1"/>
</dbReference>
<keyword evidence="4" id="KW-0677">Repeat</keyword>
<evidence type="ECO:0000256" key="11">
    <source>
        <dbReference type="ARBA" id="ARBA00062878"/>
    </source>
</evidence>
<dbReference type="GO" id="GO:0043539">
    <property type="term" value="F:protein serine/threonine kinase activator activity"/>
    <property type="evidence" value="ECO:0007669"/>
    <property type="project" value="TreeGrafter"/>
</dbReference>
<keyword evidence="5 12" id="KW-0863">Zinc-finger</keyword>